<dbReference type="CDD" id="cd05233">
    <property type="entry name" value="SDR_c"/>
    <property type="match status" value="1"/>
</dbReference>
<keyword evidence="2" id="KW-0560">Oxidoreductase</keyword>
<dbReference type="PANTHER" id="PTHR42760:SF40">
    <property type="entry name" value="3-OXOACYL-[ACYL-CARRIER-PROTEIN] REDUCTASE, CHLOROPLASTIC"/>
    <property type="match status" value="1"/>
</dbReference>
<organism evidence="2 3">
    <name type="scientific">Micromonospora zhanjiangensis</name>
    <dbReference type="NCBI Taxonomy" id="1522057"/>
    <lineage>
        <taxon>Bacteria</taxon>
        <taxon>Bacillati</taxon>
        <taxon>Actinomycetota</taxon>
        <taxon>Actinomycetes</taxon>
        <taxon>Micromonosporales</taxon>
        <taxon>Micromonosporaceae</taxon>
        <taxon>Micromonospora</taxon>
    </lineage>
</organism>
<dbReference type="SUPFAM" id="SSF51735">
    <property type="entry name" value="NAD(P)-binding Rossmann-fold domains"/>
    <property type="match status" value="1"/>
</dbReference>
<dbReference type="PRINTS" id="PR00081">
    <property type="entry name" value="GDHRDH"/>
</dbReference>
<reference evidence="3" key="1">
    <citation type="journal article" date="2019" name="Int. J. Syst. Evol. Microbiol.">
        <title>The Global Catalogue of Microorganisms (GCM) 10K type strain sequencing project: providing services to taxonomists for standard genome sequencing and annotation.</title>
        <authorList>
            <consortium name="The Broad Institute Genomics Platform"/>
            <consortium name="The Broad Institute Genome Sequencing Center for Infectious Disease"/>
            <person name="Wu L."/>
            <person name="Ma J."/>
        </authorList>
    </citation>
    <scope>NUCLEOTIDE SEQUENCE [LARGE SCALE GENOMIC DNA]</scope>
    <source>
        <strain evidence="3">2902at01</strain>
    </source>
</reference>
<evidence type="ECO:0000313" key="2">
    <source>
        <dbReference type="EMBL" id="MFC4104482.1"/>
    </source>
</evidence>
<name>A0ABV8KEY9_9ACTN</name>
<proteinExistence type="inferred from homology"/>
<dbReference type="Pfam" id="PF13561">
    <property type="entry name" value="adh_short_C2"/>
    <property type="match status" value="1"/>
</dbReference>
<dbReference type="PANTHER" id="PTHR42760">
    <property type="entry name" value="SHORT-CHAIN DEHYDROGENASES/REDUCTASES FAMILY MEMBER"/>
    <property type="match status" value="1"/>
</dbReference>
<evidence type="ECO:0000313" key="3">
    <source>
        <dbReference type="Proteomes" id="UP001595868"/>
    </source>
</evidence>
<comment type="caution">
    <text evidence="2">The sequence shown here is derived from an EMBL/GenBank/DDBJ whole genome shotgun (WGS) entry which is preliminary data.</text>
</comment>
<keyword evidence="3" id="KW-1185">Reference proteome</keyword>
<evidence type="ECO:0000256" key="1">
    <source>
        <dbReference type="ARBA" id="ARBA00006484"/>
    </source>
</evidence>
<dbReference type="RefSeq" id="WP_377541421.1">
    <property type="nucleotide sequence ID" value="NZ_JBHSBN010000001.1"/>
</dbReference>
<gene>
    <name evidence="2" type="ORF">ACFOX0_00815</name>
</gene>
<dbReference type="PRINTS" id="PR00080">
    <property type="entry name" value="SDRFAMILY"/>
</dbReference>
<dbReference type="EC" id="1.1.1.-" evidence="2"/>
<sequence length="242" mass="24465">MRNVIVTGGGTGIGYAIAEAFVAAGDRVVVTGRRKDRLDAAVERLGGSARAVAFDATDPAAVSSALTELPERVDVLVNNAGGNTDFVQPAADDDDLVALAAAYRANLDANLLSAVLVTAAVAARLADGGRIVTLGSIAARNGAGAYGAAKAAVEAWSVSVATEFGPRGVTANVVSPGLTVDTEFFRGRLTQERTNRLVAATLNKRAGTPADVAATVLFLASPAAGHLTGQVLHVNGGAYRAL</sequence>
<dbReference type="Proteomes" id="UP001595868">
    <property type="component" value="Unassembled WGS sequence"/>
</dbReference>
<accession>A0ABV8KEY9</accession>
<protein>
    <submittedName>
        <fullName evidence="2">SDR family NAD(P)-dependent oxidoreductase</fullName>
        <ecNumber evidence="2">1.1.1.-</ecNumber>
    </submittedName>
</protein>
<dbReference type="EMBL" id="JBHSBN010000001">
    <property type="protein sequence ID" value="MFC4104482.1"/>
    <property type="molecule type" value="Genomic_DNA"/>
</dbReference>
<dbReference type="InterPro" id="IPR036291">
    <property type="entry name" value="NAD(P)-bd_dom_sf"/>
</dbReference>
<comment type="similarity">
    <text evidence="1">Belongs to the short-chain dehydrogenases/reductases (SDR) family.</text>
</comment>
<dbReference type="Gene3D" id="3.40.50.720">
    <property type="entry name" value="NAD(P)-binding Rossmann-like Domain"/>
    <property type="match status" value="1"/>
</dbReference>
<dbReference type="InterPro" id="IPR002347">
    <property type="entry name" value="SDR_fam"/>
</dbReference>
<dbReference type="GO" id="GO:0016491">
    <property type="term" value="F:oxidoreductase activity"/>
    <property type="evidence" value="ECO:0007669"/>
    <property type="project" value="UniProtKB-KW"/>
</dbReference>